<accession>A0A9Q9EXI8</accession>
<dbReference type="AlphaFoldDB" id="A0A9Q9EXI8"/>
<sequence length="91" mass="10343">MDERIEQWIKNNPAIFGKIIAVVVFVFGVCLIIGAVRDWDWLYAPDAHYQSKWGMGQISRYLGRPVARIIGFVGGVFFAVVGCIFIYVVFK</sequence>
<evidence type="ECO:0000256" key="1">
    <source>
        <dbReference type="SAM" id="Phobius"/>
    </source>
</evidence>
<keyword evidence="1" id="KW-0472">Membrane</keyword>
<feature type="transmembrane region" description="Helical" evidence="1">
    <location>
        <begin position="69"/>
        <end position="90"/>
    </location>
</feature>
<evidence type="ECO:0000313" key="3">
    <source>
        <dbReference type="Proteomes" id="UP001056981"/>
    </source>
</evidence>
<evidence type="ECO:0000313" key="2">
    <source>
        <dbReference type="EMBL" id="UTD01038.1"/>
    </source>
</evidence>
<keyword evidence="1" id="KW-1133">Transmembrane helix</keyword>
<dbReference type="RefSeq" id="WP_253717466.1">
    <property type="nucleotide sequence ID" value="NZ_CP051522.1"/>
</dbReference>
<gene>
    <name evidence="2" type="ORF">E4N86_10145</name>
</gene>
<reference evidence="2" key="1">
    <citation type="submission" date="2020-04" db="EMBL/GenBank/DDBJ databases">
        <title>Comparative genomics of oral phylogroup-2 Treponema strains.</title>
        <authorList>
            <person name="Zeng H."/>
            <person name="Chan Y.K."/>
            <person name="Watt R.M."/>
        </authorList>
    </citation>
    <scope>NUCLEOTIDE SEQUENCE</scope>
    <source>
        <strain evidence="2">OMZ 905</strain>
    </source>
</reference>
<proteinExistence type="predicted"/>
<organism evidence="2 3">
    <name type="scientific">Treponema denticola</name>
    <dbReference type="NCBI Taxonomy" id="158"/>
    <lineage>
        <taxon>Bacteria</taxon>
        <taxon>Pseudomonadati</taxon>
        <taxon>Spirochaetota</taxon>
        <taxon>Spirochaetia</taxon>
        <taxon>Spirochaetales</taxon>
        <taxon>Treponemataceae</taxon>
        <taxon>Treponema</taxon>
    </lineage>
</organism>
<name>A0A9Q9EXI8_TREDN</name>
<protein>
    <submittedName>
        <fullName evidence="2">Uncharacterized protein</fullName>
    </submittedName>
</protein>
<feature type="transmembrane region" description="Helical" evidence="1">
    <location>
        <begin position="15"/>
        <end position="36"/>
    </location>
</feature>
<dbReference type="Proteomes" id="UP001056981">
    <property type="component" value="Chromosome"/>
</dbReference>
<dbReference type="EMBL" id="CP051635">
    <property type="protein sequence ID" value="UTD01038.1"/>
    <property type="molecule type" value="Genomic_DNA"/>
</dbReference>
<keyword evidence="1" id="KW-0812">Transmembrane</keyword>